<dbReference type="PANTHER" id="PTHR47566:SF1">
    <property type="entry name" value="PROTEIN NUD1"/>
    <property type="match status" value="1"/>
</dbReference>
<evidence type="ECO:0000313" key="4">
    <source>
        <dbReference type="EMBL" id="SJZ69162.1"/>
    </source>
</evidence>
<evidence type="ECO:0000313" key="5">
    <source>
        <dbReference type="Proteomes" id="UP000190121"/>
    </source>
</evidence>
<evidence type="ECO:0000256" key="2">
    <source>
        <dbReference type="ARBA" id="ARBA00022737"/>
    </source>
</evidence>
<sequence length="837" mass="93434">MEKRNLFTPMCALYHRGLVLLLGILLPLLSFTAGITESLAQSSISFTTEKKVGEKVKLRIYIEPDTPITIEGVEEEFENQWKEYTLTQQEVVITGQVTKFYCSNNLITSLNTSNAAELKDIICSYNKMKSLDFRNNKQITGIISSYGNLESIFLKGADKLKAIDCSNNNLKELDLTGNPELVDVTFSNNQLKKLDLSSNKLIKNLFVENNELKTLKIEGMEDLLYVNCFGNLIRGKAMTDLMNALPEKAYEEGASIRIINGKSERPDNHCMVSDVEIATEKFWEVQDYNGGKKIAYAGTNEAPPADETEEISLITSKNIGETLFINIQGEDIEFEGLQEGYQKGWQSYHLTEQTVKIKGKVTLLDCSISNLTSLDVTKAPSLLDLNCSSNQLTTLDLSQNVNLTDLDIFHNQLTQIDLSQNINLENAELSANKFTSLNFSNNSKLKRINIFFNSIKKDDMKQLIASLPHKEETQKGGIVVINSVPGGPPHNITEHNECWKEDVEVAKAKNWLVYDWKGGRKEEYSGYYKPEIGDGLITLRTKLNPGEKITLDLGVVEDIPATIEGIKETYEPGVGVRDYTLTAQELVIRGDITFFACYGNKIEYIKVQNPKLVTLQAFDNEIKEAEISPSPVLKRILLSNNKLTTLKVENCPSLESISLFKNELNEIVVADCPNLSYVDFFSNKINADKMAAFIAGLPTIPSEREKGMLLAVNTKAEPKEGNIFPSALVTTANTKNWEVRDYDGGSNGAQGVPFKGTDVANKSVESLRINCYPNPTTDQLFIEGATMNERIIIYALDGTILYQTRVNAPQMCIDMRQYPDGAYLVQVEGAVQKVVKQ</sequence>
<dbReference type="AlphaFoldDB" id="A0A1T4MQ64"/>
<keyword evidence="2" id="KW-0677">Repeat</keyword>
<protein>
    <submittedName>
        <fullName evidence="4">Por secretion system C-terminal sorting domain-containing protein</fullName>
    </submittedName>
</protein>
<dbReference type="Pfam" id="PF18962">
    <property type="entry name" value="Por_Secre_tail"/>
    <property type="match status" value="1"/>
</dbReference>
<dbReference type="EMBL" id="FUXE01000007">
    <property type="protein sequence ID" value="SJZ69162.1"/>
    <property type="molecule type" value="Genomic_DNA"/>
</dbReference>
<proteinExistence type="predicted"/>
<reference evidence="5" key="1">
    <citation type="submission" date="2017-02" db="EMBL/GenBank/DDBJ databases">
        <authorList>
            <person name="Varghese N."/>
            <person name="Submissions S."/>
        </authorList>
    </citation>
    <scope>NUCLEOTIDE SEQUENCE [LARGE SCALE GENOMIC DNA]</scope>
    <source>
        <strain evidence="5">ATCC 51356</strain>
    </source>
</reference>
<accession>A0A1T4MQ64</accession>
<dbReference type="SUPFAM" id="SSF52058">
    <property type="entry name" value="L domain-like"/>
    <property type="match status" value="2"/>
</dbReference>
<organism evidence="4 5">
    <name type="scientific">Porphyromonas circumdentaria</name>
    <dbReference type="NCBI Taxonomy" id="29524"/>
    <lineage>
        <taxon>Bacteria</taxon>
        <taxon>Pseudomonadati</taxon>
        <taxon>Bacteroidota</taxon>
        <taxon>Bacteroidia</taxon>
        <taxon>Bacteroidales</taxon>
        <taxon>Porphyromonadaceae</taxon>
        <taxon>Porphyromonas</taxon>
    </lineage>
</organism>
<dbReference type="InterPro" id="IPR032675">
    <property type="entry name" value="LRR_dom_sf"/>
</dbReference>
<keyword evidence="5" id="KW-1185">Reference proteome</keyword>
<dbReference type="InterPro" id="IPR026444">
    <property type="entry name" value="Secre_tail"/>
</dbReference>
<dbReference type="NCBIfam" id="TIGR04183">
    <property type="entry name" value="Por_Secre_tail"/>
    <property type="match status" value="1"/>
</dbReference>
<dbReference type="PANTHER" id="PTHR47566">
    <property type="match status" value="1"/>
</dbReference>
<gene>
    <name evidence="4" type="ORF">SAMN02745171_00866</name>
</gene>
<evidence type="ECO:0000256" key="1">
    <source>
        <dbReference type="ARBA" id="ARBA00022614"/>
    </source>
</evidence>
<dbReference type="Proteomes" id="UP000190121">
    <property type="component" value="Unassembled WGS sequence"/>
</dbReference>
<evidence type="ECO:0000259" key="3">
    <source>
        <dbReference type="Pfam" id="PF18962"/>
    </source>
</evidence>
<keyword evidence="1" id="KW-0433">Leucine-rich repeat</keyword>
<dbReference type="RefSeq" id="WP_078736805.1">
    <property type="nucleotide sequence ID" value="NZ_FUXE01000007.1"/>
</dbReference>
<dbReference type="STRING" id="29524.SAMN02745171_00866"/>
<feature type="domain" description="Secretion system C-terminal sorting" evidence="3">
    <location>
        <begin position="772"/>
        <end position="836"/>
    </location>
</feature>
<name>A0A1T4MQ64_9PORP</name>
<dbReference type="InterPro" id="IPR052574">
    <property type="entry name" value="CDIRP"/>
</dbReference>
<dbReference type="GO" id="GO:0035591">
    <property type="term" value="F:signaling adaptor activity"/>
    <property type="evidence" value="ECO:0007669"/>
    <property type="project" value="TreeGrafter"/>
</dbReference>
<dbReference type="OrthoDB" id="1014791at2"/>
<dbReference type="Gene3D" id="3.80.10.10">
    <property type="entry name" value="Ribonuclease Inhibitor"/>
    <property type="match status" value="3"/>
</dbReference>